<dbReference type="AlphaFoldDB" id="A0AAD9PNW4"/>
<evidence type="ECO:0000313" key="3">
    <source>
        <dbReference type="EMBL" id="KAK2197852.1"/>
    </source>
</evidence>
<evidence type="ECO:0000256" key="1">
    <source>
        <dbReference type="SAM" id="Coils"/>
    </source>
</evidence>
<dbReference type="RefSeq" id="XP_067804694.1">
    <property type="nucleotide sequence ID" value="XM_067945903.1"/>
</dbReference>
<keyword evidence="4" id="KW-1185">Reference proteome</keyword>
<protein>
    <submittedName>
        <fullName evidence="3">Cgr1-like</fullName>
    </submittedName>
</protein>
<accession>A0AAD9PNW4</accession>
<comment type="caution">
    <text evidence="3">The sequence shown here is derived from an EMBL/GenBank/DDBJ whole genome shotgun (WGS) entry which is preliminary data.</text>
</comment>
<keyword evidence="1" id="KW-0175">Coiled coil</keyword>
<organism evidence="3 4">
    <name type="scientific">Babesia duncani</name>
    <dbReference type="NCBI Taxonomy" id="323732"/>
    <lineage>
        <taxon>Eukaryota</taxon>
        <taxon>Sar</taxon>
        <taxon>Alveolata</taxon>
        <taxon>Apicomplexa</taxon>
        <taxon>Aconoidasida</taxon>
        <taxon>Piroplasmida</taxon>
        <taxon>Babesiidae</taxon>
        <taxon>Babesia</taxon>
    </lineage>
</organism>
<dbReference type="EMBL" id="JALLKP010000001">
    <property type="protein sequence ID" value="KAK2197852.1"/>
    <property type="molecule type" value="Genomic_DNA"/>
</dbReference>
<dbReference type="Proteomes" id="UP001214638">
    <property type="component" value="Unassembled WGS sequence"/>
</dbReference>
<dbReference type="KEGG" id="bdw:94335153"/>
<dbReference type="GeneID" id="94335153"/>
<evidence type="ECO:0000313" key="4">
    <source>
        <dbReference type="Proteomes" id="UP001214638"/>
    </source>
</evidence>
<proteinExistence type="predicted"/>
<gene>
    <name evidence="3" type="ORF">BdWA1_000855</name>
</gene>
<evidence type="ECO:0000256" key="2">
    <source>
        <dbReference type="SAM" id="MobiDB-lite"/>
    </source>
</evidence>
<feature type="region of interest" description="Disordered" evidence="2">
    <location>
        <begin position="30"/>
        <end position="50"/>
    </location>
</feature>
<feature type="coiled-coil region" evidence="1">
    <location>
        <begin position="52"/>
        <end position="99"/>
    </location>
</feature>
<sequence length="134" mass="15251">MVKIAPELSIKGTALSGRPWKGTSTPVRAITNQSIKKTKEKAKSQWLKSQRRKEAMQEIAKESSELIAKEKELRKLKSKKLKEKRLKQQENEIRAAGNNLIIVSNAKVAKMSKSAKKKLTKLTPEIFSKIIKRR</sequence>
<name>A0AAD9PNW4_9APIC</name>
<reference evidence="3" key="1">
    <citation type="journal article" date="2023" name="Nat. Microbiol.">
        <title>Babesia duncani multi-omics identifies virulence factors and drug targets.</title>
        <authorList>
            <person name="Singh P."/>
            <person name="Lonardi S."/>
            <person name="Liang Q."/>
            <person name="Vydyam P."/>
            <person name="Khabirova E."/>
            <person name="Fang T."/>
            <person name="Gihaz S."/>
            <person name="Thekkiniath J."/>
            <person name="Munshi M."/>
            <person name="Abel S."/>
            <person name="Ciampossin L."/>
            <person name="Batugedara G."/>
            <person name="Gupta M."/>
            <person name="Lu X.M."/>
            <person name="Lenz T."/>
            <person name="Chakravarty S."/>
            <person name="Cornillot E."/>
            <person name="Hu Y."/>
            <person name="Ma W."/>
            <person name="Gonzalez L.M."/>
            <person name="Sanchez S."/>
            <person name="Estrada K."/>
            <person name="Sanchez-Flores A."/>
            <person name="Montero E."/>
            <person name="Harb O.S."/>
            <person name="Le Roch K.G."/>
            <person name="Mamoun C.B."/>
        </authorList>
    </citation>
    <scope>NUCLEOTIDE SEQUENCE</scope>
    <source>
        <strain evidence="3">WA1</strain>
    </source>
</reference>